<evidence type="ECO:0000313" key="2">
    <source>
        <dbReference type="Proteomes" id="UP001165064"/>
    </source>
</evidence>
<protein>
    <submittedName>
        <fullName evidence="1">Unnamed protein product</fullName>
    </submittedName>
</protein>
<sequence length="393" mass="42616">MIVHSSKAVTTFNLLNTNTSSNSKWLKFLQASFFLRFMTSIGKKFTHSLDRIFMKCGIQQRRLELEKMGFKVGSHLSGNKIKFLSLLFIKWTKDIFLALGSAAGSIKRSLVRKFSPHVNTDTAPAEPNMKSVINTSKPRSQNLLKKSMARVHFDKQSNCNLHGNSTDSTGANVSSSSSSPSTQPDPVTEMVNRLSRTSVVNQNSAETNIIANVNNSSDNNSSMPVHSSETTAGSITHASSSNTISTTRQHSITAIETVYTTDSNGGIYRPIDAHHSESTTVPLKEVTFTTIAGQSIDNFVKDRTILGMNSKRKSNVVETPLSNPVGDRLSSKSVASSDLSGSGVNANTISIESNLSNLFMSAVSSVSSRQFNPAVEVRNIDSWNTGGSPEEIV</sequence>
<organism evidence="1 2">
    <name type="scientific">Ambrosiozyma monospora</name>
    <name type="common">Yeast</name>
    <name type="synonym">Endomycopsis monosporus</name>
    <dbReference type="NCBI Taxonomy" id="43982"/>
    <lineage>
        <taxon>Eukaryota</taxon>
        <taxon>Fungi</taxon>
        <taxon>Dikarya</taxon>
        <taxon>Ascomycota</taxon>
        <taxon>Saccharomycotina</taxon>
        <taxon>Pichiomycetes</taxon>
        <taxon>Pichiales</taxon>
        <taxon>Pichiaceae</taxon>
        <taxon>Ambrosiozyma</taxon>
    </lineage>
</organism>
<name>A0ACB5T1K5_AMBMO</name>
<evidence type="ECO:0000313" key="1">
    <source>
        <dbReference type="EMBL" id="GME78933.1"/>
    </source>
</evidence>
<comment type="caution">
    <text evidence="1">The sequence shown here is derived from an EMBL/GenBank/DDBJ whole genome shotgun (WGS) entry which is preliminary data.</text>
</comment>
<accession>A0ACB5T1K5</accession>
<dbReference type="Proteomes" id="UP001165064">
    <property type="component" value="Unassembled WGS sequence"/>
</dbReference>
<proteinExistence type="predicted"/>
<reference evidence="1" key="1">
    <citation type="submission" date="2023-04" db="EMBL/GenBank/DDBJ databases">
        <title>Ambrosiozyma monospora NBRC 10751.</title>
        <authorList>
            <person name="Ichikawa N."/>
            <person name="Sato H."/>
            <person name="Tonouchi N."/>
        </authorList>
    </citation>
    <scope>NUCLEOTIDE SEQUENCE</scope>
    <source>
        <strain evidence="1">NBRC 10751</strain>
    </source>
</reference>
<keyword evidence="2" id="KW-1185">Reference proteome</keyword>
<gene>
    <name evidence="1" type="ORF">Amon02_000368200</name>
</gene>
<dbReference type="EMBL" id="BSXS01002378">
    <property type="protein sequence ID" value="GME78933.1"/>
    <property type="molecule type" value="Genomic_DNA"/>
</dbReference>